<protein>
    <submittedName>
        <fullName evidence="3">Uncharacterized protein</fullName>
    </submittedName>
</protein>
<gene>
    <name evidence="3" type="ORF">OESDEN_12908</name>
</gene>
<proteinExistence type="predicted"/>
<sequence>MVQWTVDTSTFASSPETLSSVLVHLPGMILASVIALSATFLCHLPNMPDLCYGYHYVEAKIFPDCRCQGAGSGEHDPTVNSSHSYSQQDDDDCQKKSANSPKSEKQNK</sequence>
<accession>A0A0B1SQS9</accession>
<dbReference type="AlphaFoldDB" id="A0A0B1SQS9"/>
<evidence type="ECO:0000256" key="1">
    <source>
        <dbReference type="SAM" id="MobiDB-lite"/>
    </source>
</evidence>
<feature type="region of interest" description="Disordered" evidence="1">
    <location>
        <begin position="71"/>
        <end position="108"/>
    </location>
</feature>
<evidence type="ECO:0000313" key="4">
    <source>
        <dbReference type="Proteomes" id="UP000053660"/>
    </source>
</evidence>
<feature type="transmembrane region" description="Helical" evidence="2">
    <location>
        <begin position="20"/>
        <end position="42"/>
    </location>
</feature>
<dbReference type="Proteomes" id="UP000053660">
    <property type="component" value="Unassembled WGS sequence"/>
</dbReference>
<organism evidence="3 4">
    <name type="scientific">Oesophagostomum dentatum</name>
    <name type="common">Nodular worm</name>
    <dbReference type="NCBI Taxonomy" id="61180"/>
    <lineage>
        <taxon>Eukaryota</taxon>
        <taxon>Metazoa</taxon>
        <taxon>Ecdysozoa</taxon>
        <taxon>Nematoda</taxon>
        <taxon>Chromadorea</taxon>
        <taxon>Rhabditida</taxon>
        <taxon>Rhabditina</taxon>
        <taxon>Rhabditomorpha</taxon>
        <taxon>Strongyloidea</taxon>
        <taxon>Strongylidae</taxon>
        <taxon>Oesophagostomum</taxon>
    </lineage>
</organism>
<reference evidence="3 4" key="1">
    <citation type="submission" date="2014-03" db="EMBL/GenBank/DDBJ databases">
        <title>Draft genome of the hookworm Oesophagostomum dentatum.</title>
        <authorList>
            <person name="Mitreva M."/>
        </authorList>
    </citation>
    <scope>NUCLEOTIDE SEQUENCE [LARGE SCALE GENOMIC DNA]</scope>
    <source>
        <strain evidence="3 4">OD-Hann</strain>
    </source>
</reference>
<keyword evidence="2" id="KW-0472">Membrane</keyword>
<evidence type="ECO:0000313" key="3">
    <source>
        <dbReference type="EMBL" id="KHJ87319.1"/>
    </source>
</evidence>
<keyword evidence="2" id="KW-1133">Transmembrane helix</keyword>
<keyword evidence="4" id="KW-1185">Reference proteome</keyword>
<keyword evidence="2" id="KW-0812">Transmembrane</keyword>
<evidence type="ECO:0000256" key="2">
    <source>
        <dbReference type="SAM" id="Phobius"/>
    </source>
</evidence>
<name>A0A0B1SQS9_OESDE</name>
<dbReference type="EMBL" id="KN558016">
    <property type="protein sequence ID" value="KHJ87319.1"/>
    <property type="molecule type" value="Genomic_DNA"/>
</dbReference>